<name>A0A1H0RGY3_9PSEU</name>
<dbReference type="STRING" id="641025.SAMN05421507_106295"/>
<proteinExistence type="predicted"/>
<dbReference type="GO" id="GO:0016747">
    <property type="term" value="F:acyltransferase activity, transferring groups other than amino-acyl groups"/>
    <property type="evidence" value="ECO:0007669"/>
    <property type="project" value="InterPro"/>
</dbReference>
<gene>
    <name evidence="2" type="ORF">SAMN05421507_106295</name>
</gene>
<evidence type="ECO:0000313" key="2">
    <source>
        <dbReference type="EMBL" id="SDP28168.1"/>
    </source>
</evidence>
<dbReference type="EMBL" id="FNIX01000006">
    <property type="protein sequence ID" value="SDP28168.1"/>
    <property type="molecule type" value="Genomic_DNA"/>
</dbReference>
<dbReference type="SUPFAM" id="SSF55729">
    <property type="entry name" value="Acyl-CoA N-acyltransferases (Nat)"/>
    <property type="match status" value="1"/>
</dbReference>
<evidence type="ECO:0000259" key="1">
    <source>
        <dbReference type="PROSITE" id="PS51186"/>
    </source>
</evidence>
<evidence type="ECO:0000313" key="3">
    <source>
        <dbReference type="Proteomes" id="UP000199691"/>
    </source>
</evidence>
<dbReference type="OrthoDB" id="3174529at2"/>
<accession>A0A1H0RGY3</accession>
<keyword evidence="2" id="KW-0808">Transferase</keyword>
<dbReference type="InterPro" id="IPR016181">
    <property type="entry name" value="Acyl_CoA_acyltransferase"/>
</dbReference>
<dbReference type="CDD" id="cd04301">
    <property type="entry name" value="NAT_SF"/>
    <property type="match status" value="1"/>
</dbReference>
<dbReference type="AlphaFoldDB" id="A0A1H0RGY3"/>
<dbReference type="PROSITE" id="PS51186">
    <property type="entry name" value="GNAT"/>
    <property type="match status" value="1"/>
</dbReference>
<reference evidence="3" key="1">
    <citation type="submission" date="2016-10" db="EMBL/GenBank/DDBJ databases">
        <authorList>
            <person name="Varghese N."/>
            <person name="Submissions S."/>
        </authorList>
    </citation>
    <scope>NUCLEOTIDE SEQUENCE [LARGE SCALE GENOMIC DNA]</scope>
    <source>
        <strain evidence="3">CGMCC 4.6609</strain>
    </source>
</reference>
<sequence>MDAVVHATLDSFDAVTHDRLAADPVRNTVALTSLHRIRSLPGEDFPTLITFHEGDEVVGSLVRTPPWPFQTADLPLTAVELAVQVAAKIDPDAPGVTGPRDRSEAFATATGRPYTESLATRLYRLGTLAPPTVEGAGRLATEDDVELLGAWRESFLAEAVPRNPSGPATEAMRSSLRLGNGHALWEVGGTPVAWAAASLPQIGMSRIGPVYTPPEHRRHGFGAAVSALASRWALDRGATDVLLFADLTNPISNSIYQRIGYQPLDDWAEFWWRHDSGTTT</sequence>
<dbReference type="RefSeq" id="WP_090098652.1">
    <property type="nucleotide sequence ID" value="NZ_FNIX01000006.1"/>
</dbReference>
<keyword evidence="3" id="KW-1185">Reference proteome</keyword>
<dbReference type="Proteomes" id="UP000199691">
    <property type="component" value="Unassembled WGS sequence"/>
</dbReference>
<dbReference type="Gene3D" id="3.40.630.30">
    <property type="match status" value="1"/>
</dbReference>
<organism evidence="2 3">
    <name type="scientific">Lentzea jiangxiensis</name>
    <dbReference type="NCBI Taxonomy" id="641025"/>
    <lineage>
        <taxon>Bacteria</taxon>
        <taxon>Bacillati</taxon>
        <taxon>Actinomycetota</taxon>
        <taxon>Actinomycetes</taxon>
        <taxon>Pseudonocardiales</taxon>
        <taxon>Pseudonocardiaceae</taxon>
        <taxon>Lentzea</taxon>
    </lineage>
</organism>
<protein>
    <submittedName>
        <fullName evidence="2">Predicted acetyltransferase, GNAT family</fullName>
    </submittedName>
</protein>
<dbReference type="Pfam" id="PF00583">
    <property type="entry name" value="Acetyltransf_1"/>
    <property type="match status" value="1"/>
</dbReference>
<dbReference type="InterPro" id="IPR000182">
    <property type="entry name" value="GNAT_dom"/>
</dbReference>
<feature type="domain" description="N-acetyltransferase" evidence="1">
    <location>
        <begin position="135"/>
        <end position="277"/>
    </location>
</feature>